<accession>A0A9R1XNG9</accession>
<dbReference type="Proteomes" id="UP000235145">
    <property type="component" value="Unassembled WGS sequence"/>
</dbReference>
<evidence type="ECO:0000256" key="1">
    <source>
        <dbReference type="SAM" id="Phobius"/>
    </source>
</evidence>
<dbReference type="AlphaFoldDB" id="A0A9R1XNG9"/>
<evidence type="ECO:0000313" key="3">
    <source>
        <dbReference type="Proteomes" id="UP000235145"/>
    </source>
</evidence>
<keyword evidence="3" id="KW-1185">Reference proteome</keyword>
<proteinExistence type="predicted"/>
<keyword evidence="1" id="KW-1133">Transmembrane helix</keyword>
<sequence>MPTTLHKVNINLEAKSTTRERMKKGRMTNLISYRGIIKLHKSYLNCKRRSGWCDDWEFDIVDCCGVREVRERRVKHENRRERGRRSLTVVLWSDDSGCGGCRRRTGAAVAGVNWSWCYFVVTFFLVLLFKEKEWVGSRVYNWAWWVKE</sequence>
<keyword evidence="1" id="KW-0472">Membrane</keyword>
<comment type="caution">
    <text evidence="2">The sequence shown here is derived from an EMBL/GenBank/DDBJ whole genome shotgun (WGS) entry which is preliminary data.</text>
</comment>
<feature type="transmembrane region" description="Helical" evidence="1">
    <location>
        <begin position="111"/>
        <end position="129"/>
    </location>
</feature>
<evidence type="ECO:0008006" key="4">
    <source>
        <dbReference type="Google" id="ProtNLM"/>
    </source>
</evidence>
<protein>
    <recommendedName>
        <fullName evidence="4">Transmembrane protein</fullName>
    </recommendedName>
</protein>
<gene>
    <name evidence="2" type="ORF">LSAT_V11C400215650</name>
</gene>
<organism evidence="2 3">
    <name type="scientific">Lactuca sativa</name>
    <name type="common">Garden lettuce</name>
    <dbReference type="NCBI Taxonomy" id="4236"/>
    <lineage>
        <taxon>Eukaryota</taxon>
        <taxon>Viridiplantae</taxon>
        <taxon>Streptophyta</taxon>
        <taxon>Embryophyta</taxon>
        <taxon>Tracheophyta</taxon>
        <taxon>Spermatophyta</taxon>
        <taxon>Magnoliopsida</taxon>
        <taxon>eudicotyledons</taxon>
        <taxon>Gunneridae</taxon>
        <taxon>Pentapetalae</taxon>
        <taxon>asterids</taxon>
        <taxon>campanulids</taxon>
        <taxon>Asterales</taxon>
        <taxon>Asteraceae</taxon>
        <taxon>Cichorioideae</taxon>
        <taxon>Cichorieae</taxon>
        <taxon>Lactucinae</taxon>
        <taxon>Lactuca</taxon>
    </lineage>
</organism>
<keyword evidence="1" id="KW-0812">Transmembrane</keyword>
<dbReference type="EMBL" id="NBSK02000004">
    <property type="protein sequence ID" value="KAJ0213857.1"/>
    <property type="molecule type" value="Genomic_DNA"/>
</dbReference>
<reference evidence="2 3" key="1">
    <citation type="journal article" date="2017" name="Nat. Commun.">
        <title>Genome assembly with in vitro proximity ligation data and whole-genome triplication in lettuce.</title>
        <authorList>
            <person name="Reyes-Chin-Wo S."/>
            <person name="Wang Z."/>
            <person name="Yang X."/>
            <person name="Kozik A."/>
            <person name="Arikit S."/>
            <person name="Song C."/>
            <person name="Xia L."/>
            <person name="Froenicke L."/>
            <person name="Lavelle D.O."/>
            <person name="Truco M.J."/>
            <person name="Xia R."/>
            <person name="Zhu S."/>
            <person name="Xu C."/>
            <person name="Xu H."/>
            <person name="Xu X."/>
            <person name="Cox K."/>
            <person name="Korf I."/>
            <person name="Meyers B.C."/>
            <person name="Michelmore R.W."/>
        </authorList>
    </citation>
    <scope>NUCLEOTIDE SEQUENCE [LARGE SCALE GENOMIC DNA]</scope>
    <source>
        <strain evidence="3">cv. Salinas</strain>
        <tissue evidence="2">Seedlings</tissue>
    </source>
</reference>
<name>A0A9R1XNG9_LACSA</name>
<evidence type="ECO:0000313" key="2">
    <source>
        <dbReference type="EMBL" id="KAJ0213857.1"/>
    </source>
</evidence>